<keyword evidence="5" id="KW-1185">Reference proteome</keyword>
<evidence type="ECO:0000259" key="2">
    <source>
        <dbReference type="Pfam" id="PF00496"/>
    </source>
</evidence>
<feature type="domain" description="Solute-binding protein family 5" evidence="2">
    <location>
        <begin position="173"/>
        <end position="511"/>
    </location>
</feature>
<evidence type="ECO:0000259" key="3">
    <source>
        <dbReference type="Pfam" id="PF12793"/>
    </source>
</evidence>
<name>A0A841T465_9BACL</name>
<keyword evidence="1" id="KW-0238">DNA-binding</keyword>
<proteinExistence type="predicted"/>
<sequence>MELEDYYLQLRQCYPVQTEGQPLTITLDEFASALDCTRRNAQLLIQKMIERSYVEWSSGRGRGNRSTLVFLQNKEELLLRKAKRLAEQGEPGAALEFVRKHSDDSLNAEFHGWLISQFGLQRRTDELDVLRFPFYRPIPDLDPMNVIRRTEAHMVRQIFDTLVEYDAAGRAHKPGLAHHWEHDETRTHWTFYLRKGVFFHHGKRMTAEDVKFTFERIKKEKPDDWLTANMADIEVLGTSSLRIRLRESNGLFLNFISQERFSIVPSDLGRLVPRIDYERMPIGTGPFRIAENTATKLVLEANDSYYGGRPFLDRVEIWVWPDYRETALREDYSPKEAQVLYFEAVDRSKSGNVLNRAEAGSSYLTFNLSRPGPLQDVRVRSAIHGALDRQEMVRELGGRRLKPSSGFDPGRDEEAYGTGVGLRQARELLEHSEYKGETLKLYTYDYSANKEDAGWIRSRLERLGVRMETTVLPIRELSQAAEISRADLILSGEVLGVEPAVTLIDMYRSSPGYIRNHLDPANLAKVDAAVSEALSEGDPNRCMDILRDLEAELRDALQLLFLYHSHQTVSVDPALNGIALNAWGKIDYKDIWLKDNPI</sequence>
<dbReference type="AlphaFoldDB" id="A0A841T465"/>
<gene>
    <name evidence="4" type="ORF">H7B67_30130</name>
</gene>
<dbReference type="RefSeq" id="WP_185123607.1">
    <property type="nucleotide sequence ID" value="NZ_JACJVQ010000032.1"/>
</dbReference>
<dbReference type="CDD" id="cd08507">
    <property type="entry name" value="PBP2_SgrR_like"/>
    <property type="match status" value="1"/>
</dbReference>
<feature type="domain" description="Transcriptional regulator SgrR N-terminal HTH" evidence="3">
    <location>
        <begin position="3"/>
        <end position="111"/>
    </location>
</feature>
<dbReference type="Pfam" id="PF00496">
    <property type="entry name" value="SBP_bac_5"/>
    <property type="match status" value="1"/>
</dbReference>
<protein>
    <submittedName>
        <fullName evidence="4">SgrR family transcriptional regulator</fullName>
    </submittedName>
</protein>
<comment type="caution">
    <text evidence="4">The sequence shown here is derived from an EMBL/GenBank/DDBJ whole genome shotgun (WGS) entry which is preliminary data.</text>
</comment>
<accession>A0A841T465</accession>
<evidence type="ECO:0000313" key="4">
    <source>
        <dbReference type="EMBL" id="MBB6638412.1"/>
    </source>
</evidence>
<dbReference type="Gene3D" id="3.40.190.10">
    <property type="entry name" value="Periplasmic binding protein-like II"/>
    <property type="match status" value="1"/>
</dbReference>
<dbReference type="EMBL" id="JACJVQ010000032">
    <property type="protein sequence ID" value="MBB6638412.1"/>
    <property type="molecule type" value="Genomic_DNA"/>
</dbReference>
<dbReference type="Proteomes" id="UP000535838">
    <property type="component" value="Unassembled WGS sequence"/>
</dbReference>
<dbReference type="Gene3D" id="3.10.105.10">
    <property type="entry name" value="Dipeptide-binding Protein, Domain 3"/>
    <property type="match status" value="1"/>
</dbReference>
<dbReference type="InterPro" id="IPR039424">
    <property type="entry name" value="SBP_5"/>
</dbReference>
<organism evidence="4 5">
    <name type="scientific">Cohnella thailandensis</name>
    <dbReference type="NCBI Taxonomy" id="557557"/>
    <lineage>
        <taxon>Bacteria</taxon>
        <taxon>Bacillati</taxon>
        <taxon>Bacillota</taxon>
        <taxon>Bacilli</taxon>
        <taxon>Bacillales</taxon>
        <taxon>Paenibacillaceae</taxon>
        <taxon>Cohnella</taxon>
    </lineage>
</organism>
<dbReference type="InterPro" id="IPR025370">
    <property type="entry name" value="SgrR_HTH_N"/>
</dbReference>
<evidence type="ECO:0000313" key="5">
    <source>
        <dbReference type="Proteomes" id="UP000535838"/>
    </source>
</evidence>
<dbReference type="Pfam" id="PF12793">
    <property type="entry name" value="SgrR_N"/>
    <property type="match status" value="1"/>
</dbReference>
<dbReference type="PANTHER" id="PTHR30290">
    <property type="entry name" value="PERIPLASMIC BINDING COMPONENT OF ABC TRANSPORTER"/>
    <property type="match status" value="1"/>
</dbReference>
<dbReference type="PANTHER" id="PTHR30290:SF72">
    <property type="entry name" value="HTH-TYPE TRANSCRIPTIONAL REGULATOR SGRR"/>
    <property type="match status" value="1"/>
</dbReference>
<dbReference type="InterPro" id="IPR000914">
    <property type="entry name" value="SBP_5_dom"/>
</dbReference>
<dbReference type="SUPFAM" id="SSF53850">
    <property type="entry name" value="Periplasmic binding protein-like II"/>
    <property type="match status" value="1"/>
</dbReference>
<dbReference type="GO" id="GO:0015833">
    <property type="term" value="P:peptide transport"/>
    <property type="evidence" value="ECO:0007669"/>
    <property type="project" value="TreeGrafter"/>
</dbReference>
<dbReference type="GO" id="GO:1904680">
    <property type="term" value="F:peptide transmembrane transporter activity"/>
    <property type="evidence" value="ECO:0007669"/>
    <property type="project" value="TreeGrafter"/>
</dbReference>
<dbReference type="GO" id="GO:0003677">
    <property type="term" value="F:DNA binding"/>
    <property type="evidence" value="ECO:0007669"/>
    <property type="project" value="UniProtKB-KW"/>
</dbReference>
<reference evidence="4 5" key="1">
    <citation type="submission" date="2020-08" db="EMBL/GenBank/DDBJ databases">
        <title>Cohnella phylogeny.</title>
        <authorList>
            <person name="Dunlap C."/>
        </authorList>
    </citation>
    <scope>NUCLEOTIDE SEQUENCE [LARGE SCALE GENOMIC DNA]</scope>
    <source>
        <strain evidence="4 5">DSM 25241</strain>
    </source>
</reference>
<evidence type="ECO:0000256" key="1">
    <source>
        <dbReference type="ARBA" id="ARBA00023125"/>
    </source>
</evidence>